<organism evidence="2 3">
    <name type="scientific">Danaus chrysippus</name>
    <name type="common">African queen</name>
    <dbReference type="NCBI Taxonomy" id="151541"/>
    <lineage>
        <taxon>Eukaryota</taxon>
        <taxon>Metazoa</taxon>
        <taxon>Ecdysozoa</taxon>
        <taxon>Arthropoda</taxon>
        <taxon>Hexapoda</taxon>
        <taxon>Insecta</taxon>
        <taxon>Pterygota</taxon>
        <taxon>Neoptera</taxon>
        <taxon>Endopterygota</taxon>
        <taxon>Lepidoptera</taxon>
        <taxon>Glossata</taxon>
        <taxon>Ditrysia</taxon>
        <taxon>Papilionoidea</taxon>
        <taxon>Nymphalidae</taxon>
        <taxon>Danainae</taxon>
        <taxon>Danaini</taxon>
        <taxon>Danaina</taxon>
        <taxon>Danaus</taxon>
        <taxon>Anosia</taxon>
    </lineage>
</organism>
<evidence type="ECO:0000313" key="3">
    <source>
        <dbReference type="Proteomes" id="UP000789524"/>
    </source>
</evidence>
<protein>
    <submittedName>
        <fullName evidence="2">(African queen) hypothetical protein</fullName>
    </submittedName>
</protein>
<dbReference type="Proteomes" id="UP000789524">
    <property type="component" value="Unassembled WGS sequence"/>
</dbReference>
<evidence type="ECO:0000256" key="1">
    <source>
        <dbReference type="SAM" id="MobiDB-lite"/>
    </source>
</evidence>
<name>A0A8J2QDE5_9NEOP</name>
<gene>
    <name evidence="2" type="ORF">DCHRY22_LOCUS1941</name>
</gene>
<dbReference type="AlphaFoldDB" id="A0A8J2QDE5"/>
<keyword evidence="3" id="KW-1185">Reference proteome</keyword>
<reference evidence="2" key="1">
    <citation type="submission" date="2021-09" db="EMBL/GenBank/DDBJ databases">
        <authorList>
            <person name="Martin H S."/>
        </authorList>
    </citation>
    <scope>NUCLEOTIDE SEQUENCE</scope>
</reference>
<feature type="compositionally biased region" description="Basic and acidic residues" evidence="1">
    <location>
        <begin position="8"/>
        <end position="20"/>
    </location>
</feature>
<accession>A0A8J2QDE5</accession>
<comment type="caution">
    <text evidence="2">The sequence shown here is derived from an EMBL/GenBank/DDBJ whole genome shotgun (WGS) entry which is preliminary data.</text>
</comment>
<sequence length="106" mass="11866">MRGTAIQSDRDRDIQNDRVSRHLSSPYEPRANDYHNKTPLPTPTASPNLSGYPPTHPYYNQIRCYGWNLQTSASNSTLAQHYAVAVNPWNGVAGQNNPLVSDQDAR</sequence>
<evidence type="ECO:0000313" key="2">
    <source>
        <dbReference type="EMBL" id="CAG9560231.1"/>
    </source>
</evidence>
<dbReference type="EMBL" id="CAKASE010000045">
    <property type="protein sequence ID" value="CAG9560231.1"/>
    <property type="molecule type" value="Genomic_DNA"/>
</dbReference>
<feature type="region of interest" description="Disordered" evidence="1">
    <location>
        <begin position="1"/>
        <end position="53"/>
    </location>
</feature>
<proteinExistence type="predicted"/>